<protein>
    <submittedName>
        <fullName evidence="1">Uncharacterized protein</fullName>
    </submittedName>
</protein>
<sequence length="117" mass="12945">MKTPAPAPISALAPIDKDWVVSEEEAVKVDDGRGWYTVEIKTDAWTVLVWTTADSIPEVVVDVNSDACMLIGVEDAAVVWEVWELKESLAAVSETWLLTMNFPSFALQQSATFFPQQ</sequence>
<reference evidence="1 2" key="1">
    <citation type="submission" date="2017-11" db="EMBL/GenBank/DDBJ databases">
        <title>Comparative genomics of Botrytis spp.</title>
        <authorList>
            <person name="Valero-Jimenez C.A."/>
            <person name="Tapia P."/>
            <person name="Veloso J."/>
            <person name="Silva-Moreno E."/>
            <person name="Staats M."/>
            <person name="Valdes J.H."/>
            <person name="Van Kan J.A.L."/>
        </authorList>
    </citation>
    <scope>NUCLEOTIDE SEQUENCE [LARGE SCALE GENOMIC DNA]</scope>
    <source>
        <strain evidence="1 2">MUCL2830</strain>
    </source>
</reference>
<proteinExistence type="predicted"/>
<accession>A0A4Y8DF46</accession>
<dbReference type="Proteomes" id="UP000297299">
    <property type="component" value="Unassembled WGS sequence"/>
</dbReference>
<dbReference type="OrthoDB" id="3551460at2759"/>
<keyword evidence="2" id="KW-1185">Reference proteome</keyword>
<name>A0A4Y8DF46_9HELO</name>
<organism evidence="1 2">
    <name type="scientific">Botryotinia calthae</name>
    <dbReference type="NCBI Taxonomy" id="38488"/>
    <lineage>
        <taxon>Eukaryota</taxon>
        <taxon>Fungi</taxon>
        <taxon>Dikarya</taxon>
        <taxon>Ascomycota</taxon>
        <taxon>Pezizomycotina</taxon>
        <taxon>Leotiomycetes</taxon>
        <taxon>Helotiales</taxon>
        <taxon>Sclerotiniaceae</taxon>
        <taxon>Botryotinia</taxon>
    </lineage>
</organism>
<gene>
    <name evidence="1" type="ORF">BOTCAL_0035g00280</name>
</gene>
<comment type="caution">
    <text evidence="1">The sequence shown here is derived from an EMBL/GenBank/DDBJ whole genome shotgun (WGS) entry which is preliminary data.</text>
</comment>
<dbReference type="EMBL" id="PHWZ01000035">
    <property type="protein sequence ID" value="TEY81058.1"/>
    <property type="molecule type" value="Genomic_DNA"/>
</dbReference>
<evidence type="ECO:0000313" key="1">
    <source>
        <dbReference type="EMBL" id="TEY81058.1"/>
    </source>
</evidence>
<dbReference type="AlphaFoldDB" id="A0A4Y8DF46"/>
<evidence type="ECO:0000313" key="2">
    <source>
        <dbReference type="Proteomes" id="UP000297299"/>
    </source>
</evidence>